<gene>
    <name evidence="2" type="ORF">C8J55DRAFT_261883</name>
</gene>
<dbReference type="AlphaFoldDB" id="A0A9W8ZSI9"/>
<reference evidence="2" key="1">
    <citation type="submission" date="2022-08" db="EMBL/GenBank/DDBJ databases">
        <authorList>
            <consortium name="DOE Joint Genome Institute"/>
            <person name="Min B."/>
            <person name="Riley R."/>
            <person name="Sierra-Patev S."/>
            <person name="Naranjo-Ortiz M."/>
            <person name="Looney B."/>
            <person name="Konkel Z."/>
            <person name="Slot J.C."/>
            <person name="Sakamoto Y."/>
            <person name="Steenwyk J.L."/>
            <person name="Rokas A."/>
            <person name="Carro J."/>
            <person name="Camarero S."/>
            <person name="Ferreira P."/>
            <person name="Molpeceres G."/>
            <person name="Ruiz-Duenas F.J."/>
            <person name="Serrano A."/>
            <person name="Henrissat B."/>
            <person name="Drula E."/>
            <person name="Hughes K.W."/>
            <person name="Mata J.L."/>
            <person name="Ishikawa N.K."/>
            <person name="Vargas-Isla R."/>
            <person name="Ushijima S."/>
            <person name="Smith C.A."/>
            <person name="Ahrendt S."/>
            <person name="Andreopoulos W."/>
            <person name="He G."/>
            <person name="Labutti K."/>
            <person name="Lipzen A."/>
            <person name="Ng V."/>
            <person name="Sandor L."/>
            <person name="Barry K."/>
            <person name="Martinez A.T."/>
            <person name="Xiao Y."/>
            <person name="Gibbons J.G."/>
            <person name="Terashima K."/>
            <person name="Hibbett D.S."/>
            <person name="Grigoriev I.V."/>
        </authorList>
    </citation>
    <scope>NUCLEOTIDE SEQUENCE</scope>
    <source>
        <strain evidence="2">Sp2 HRB7682 ss15</strain>
    </source>
</reference>
<sequence length="124" mass="13981">MTKLLFVLLILFVPQIGPGPNPINATSVNEHSDSSGLRQRWLNSGSSDVLLWFRYVDEWKATDYDHRKTLAAIPATADMIGKGAYLSPVLDQVEKYKGYWKVSGFFPSQNQYPLSVRSQAMSKQ</sequence>
<accession>A0A9W8ZSI9</accession>
<proteinExistence type="predicted"/>
<feature type="chain" id="PRO_5040728220" evidence="1">
    <location>
        <begin position="19"/>
        <end position="124"/>
    </location>
</feature>
<dbReference type="EMBL" id="JANVFS010000052">
    <property type="protein sequence ID" value="KAJ4465307.1"/>
    <property type="molecule type" value="Genomic_DNA"/>
</dbReference>
<keyword evidence="1" id="KW-0732">Signal</keyword>
<protein>
    <submittedName>
        <fullName evidence="2">Uncharacterized protein</fullName>
    </submittedName>
</protein>
<organism evidence="2 3">
    <name type="scientific">Lentinula lateritia</name>
    <dbReference type="NCBI Taxonomy" id="40482"/>
    <lineage>
        <taxon>Eukaryota</taxon>
        <taxon>Fungi</taxon>
        <taxon>Dikarya</taxon>
        <taxon>Basidiomycota</taxon>
        <taxon>Agaricomycotina</taxon>
        <taxon>Agaricomycetes</taxon>
        <taxon>Agaricomycetidae</taxon>
        <taxon>Agaricales</taxon>
        <taxon>Marasmiineae</taxon>
        <taxon>Omphalotaceae</taxon>
        <taxon>Lentinula</taxon>
    </lineage>
</organism>
<reference evidence="2" key="2">
    <citation type="journal article" date="2023" name="Proc. Natl. Acad. Sci. U.S.A.">
        <title>A global phylogenomic analysis of the shiitake genus Lentinula.</title>
        <authorList>
            <person name="Sierra-Patev S."/>
            <person name="Min B."/>
            <person name="Naranjo-Ortiz M."/>
            <person name="Looney B."/>
            <person name="Konkel Z."/>
            <person name="Slot J.C."/>
            <person name="Sakamoto Y."/>
            <person name="Steenwyk J.L."/>
            <person name="Rokas A."/>
            <person name="Carro J."/>
            <person name="Camarero S."/>
            <person name="Ferreira P."/>
            <person name="Molpeceres G."/>
            <person name="Ruiz-Duenas F.J."/>
            <person name="Serrano A."/>
            <person name="Henrissat B."/>
            <person name="Drula E."/>
            <person name="Hughes K.W."/>
            <person name="Mata J.L."/>
            <person name="Ishikawa N.K."/>
            <person name="Vargas-Isla R."/>
            <person name="Ushijima S."/>
            <person name="Smith C.A."/>
            <person name="Donoghue J."/>
            <person name="Ahrendt S."/>
            <person name="Andreopoulos W."/>
            <person name="He G."/>
            <person name="LaButti K."/>
            <person name="Lipzen A."/>
            <person name="Ng V."/>
            <person name="Riley R."/>
            <person name="Sandor L."/>
            <person name="Barry K."/>
            <person name="Martinez A.T."/>
            <person name="Xiao Y."/>
            <person name="Gibbons J.G."/>
            <person name="Terashima K."/>
            <person name="Grigoriev I.V."/>
            <person name="Hibbett D."/>
        </authorList>
    </citation>
    <scope>NUCLEOTIDE SEQUENCE</scope>
    <source>
        <strain evidence="2">Sp2 HRB7682 ss15</strain>
    </source>
</reference>
<comment type="caution">
    <text evidence="2">The sequence shown here is derived from an EMBL/GenBank/DDBJ whole genome shotgun (WGS) entry which is preliminary data.</text>
</comment>
<evidence type="ECO:0000313" key="3">
    <source>
        <dbReference type="Proteomes" id="UP001150238"/>
    </source>
</evidence>
<evidence type="ECO:0000256" key="1">
    <source>
        <dbReference type="SAM" id="SignalP"/>
    </source>
</evidence>
<evidence type="ECO:0000313" key="2">
    <source>
        <dbReference type="EMBL" id="KAJ4465307.1"/>
    </source>
</evidence>
<dbReference type="Proteomes" id="UP001150238">
    <property type="component" value="Unassembled WGS sequence"/>
</dbReference>
<name>A0A9W8ZSI9_9AGAR</name>
<feature type="signal peptide" evidence="1">
    <location>
        <begin position="1"/>
        <end position="18"/>
    </location>
</feature>